<feature type="compositionally biased region" description="Basic and acidic residues" evidence="7">
    <location>
        <begin position="349"/>
        <end position="358"/>
    </location>
</feature>
<dbReference type="Gene3D" id="3.30.1220.10">
    <property type="entry name" value="CobW-like, C-terminal domain"/>
    <property type="match status" value="1"/>
</dbReference>
<feature type="domain" description="CobW C-terminal" evidence="8">
    <location>
        <begin position="375"/>
        <end position="469"/>
    </location>
</feature>
<keyword evidence="2" id="KW-0547">Nucleotide-binding</keyword>
<comment type="caution">
    <text evidence="9">The sequence shown here is derived from an EMBL/GenBank/DDBJ whole genome shotgun (WGS) entry which is preliminary data.</text>
</comment>
<evidence type="ECO:0000256" key="6">
    <source>
        <dbReference type="ARBA" id="ARBA00049117"/>
    </source>
</evidence>
<dbReference type="OMA" id="HSQGFET"/>
<keyword evidence="1" id="KW-0150">Chloroplast</keyword>
<accession>A0A8T2Q4D5</accession>
<keyword evidence="4" id="KW-0143">Chaperone</keyword>
<evidence type="ECO:0000256" key="3">
    <source>
        <dbReference type="ARBA" id="ARBA00022801"/>
    </source>
</evidence>
<evidence type="ECO:0000256" key="7">
    <source>
        <dbReference type="SAM" id="MobiDB-lite"/>
    </source>
</evidence>
<dbReference type="GO" id="GO:0005737">
    <property type="term" value="C:cytoplasm"/>
    <property type="evidence" value="ECO:0007669"/>
    <property type="project" value="TreeGrafter"/>
</dbReference>
<evidence type="ECO:0000256" key="4">
    <source>
        <dbReference type="ARBA" id="ARBA00023186"/>
    </source>
</evidence>
<keyword evidence="10" id="KW-1185">Reference proteome</keyword>
<gene>
    <name evidence="9" type="ORF">KP509_38G055600</name>
</gene>
<dbReference type="SMART" id="SM00833">
    <property type="entry name" value="CobW_C"/>
    <property type="match status" value="1"/>
</dbReference>
<dbReference type="PANTHER" id="PTHR13748:SF62">
    <property type="entry name" value="COBW DOMAIN-CONTAINING PROTEIN"/>
    <property type="match status" value="1"/>
</dbReference>
<dbReference type="SUPFAM" id="SSF52540">
    <property type="entry name" value="P-loop containing nucleoside triphosphate hydrolases"/>
    <property type="match status" value="1"/>
</dbReference>
<feature type="region of interest" description="Disordered" evidence="7">
    <location>
        <begin position="335"/>
        <end position="372"/>
    </location>
</feature>
<evidence type="ECO:0000256" key="5">
    <source>
        <dbReference type="ARBA" id="ARBA00034320"/>
    </source>
</evidence>
<evidence type="ECO:0000313" key="10">
    <source>
        <dbReference type="Proteomes" id="UP000825935"/>
    </source>
</evidence>
<dbReference type="InterPro" id="IPR003495">
    <property type="entry name" value="CobW/HypB/UreG_nucleotide-bd"/>
</dbReference>
<organism evidence="9 10">
    <name type="scientific">Ceratopteris richardii</name>
    <name type="common">Triangle waterfern</name>
    <dbReference type="NCBI Taxonomy" id="49495"/>
    <lineage>
        <taxon>Eukaryota</taxon>
        <taxon>Viridiplantae</taxon>
        <taxon>Streptophyta</taxon>
        <taxon>Embryophyta</taxon>
        <taxon>Tracheophyta</taxon>
        <taxon>Polypodiopsida</taxon>
        <taxon>Polypodiidae</taxon>
        <taxon>Polypodiales</taxon>
        <taxon>Pteridineae</taxon>
        <taxon>Pteridaceae</taxon>
        <taxon>Parkerioideae</taxon>
        <taxon>Ceratopteris</taxon>
    </lineage>
</organism>
<evidence type="ECO:0000256" key="2">
    <source>
        <dbReference type="ARBA" id="ARBA00022741"/>
    </source>
</evidence>
<dbReference type="GO" id="GO:0000166">
    <property type="term" value="F:nucleotide binding"/>
    <property type="evidence" value="ECO:0007669"/>
    <property type="project" value="UniProtKB-KW"/>
</dbReference>
<dbReference type="InterPro" id="IPR051316">
    <property type="entry name" value="Zinc-reg_GTPase_activator"/>
</dbReference>
<dbReference type="AlphaFoldDB" id="A0A8T2Q4D5"/>
<dbReference type="PANTHER" id="PTHR13748">
    <property type="entry name" value="COBW-RELATED"/>
    <property type="match status" value="1"/>
</dbReference>
<dbReference type="Gene3D" id="3.40.50.300">
    <property type="entry name" value="P-loop containing nucleotide triphosphate hydrolases"/>
    <property type="match status" value="1"/>
</dbReference>
<comment type="similarity">
    <text evidence="5">Belongs to the SIMIBI class G3E GTPase family. ZNG1 subfamily.</text>
</comment>
<dbReference type="InterPro" id="IPR027417">
    <property type="entry name" value="P-loop_NTPase"/>
</dbReference>
<name>A0A8T2Q4D5_CERRI</name>
<evidence type="ECO:0000259" key="8">
    <source>
        <dbReference type="SMART" id="SM00833"/>
    </source>
</evidence>
<dbReference type="EMBL" id="CM035443">
    <property type="protein sequence ID" value="KAH7278772.1"/>
    <property type="molecule type" value="Genomic_DNA"/>
</dbReference>
<dbReference type="InterPro" id="IPR011629">
    <property type="entry name" value="CobW-like_C"/>
</dbReference>
<dbReference type="Proteomes" id="UP000825935">
    <property type="component" value="Chromosome 38"/>
</dbReference>
<keyword evidence="3" id="KW-0378">Hydrolase</keyword>
<dbReference type="SUPFAM" id="SSF90002">
    <property type="entry name" value="Hypothetical protein YjiA, C-terminal domain"/>
    <property type="match status" value="1"/>
</dbReference>
<evidence type="ECO:0000313" key="9">
    <source>
        <dbReference type="EMBL" id="KAH7278772.1"/>
    </source>
</evidence>
<comment type="catalytic activity">
    <reaction evidence="6">
        <text>GTP + H2O = GDP + phosphate + H(+)</text>
        <dbReference type="Rhea" id="RHEA:19669"/>
        <dbReference type="ChEBI" id="CHEBI:15377"/>
        <dbReference type="ChEBI" id="CHEBI:15378"/>
        <dbReference type="ChEBI" id="CHEBI:37565"/>
        <dbReference type="ChEBI" id="CHEBI:43474"/>
        <dbReference type="ChEBI" id="CHEBI:58189"/>
    </reaction>
    <physiologicalReaction direction="left-to-right" evidence="6">
        <dbReference type="Rhea" id="RHEA:19670"/>
    </physiologicalReaction>
</comment>
<dbReference type="FunFam" id="3.40.50.300:FF:000778">
    <property type="entry name" value="GTP-binding protein YjiA"/>
    <property type="match status" value="1"/>
</dbReference>
<dbReference type="InterPro" id="IPR036627">
    <property type="entry name" value="CobW-likC_sf"/>
</dbReference>
<protein>
    <recommendedName>
        <fullName evidence="8">CobW C-terminal domain-containing protein</fullName>
    </recommendedName>
</protein>
<reference evidence="9" key="1">
    <citation type="submission" date="2021-08" db="EMBL/GenBank/DDBJ databases">
        <title>WGS assembly of Ceratopteris richardii.</title>
        <authorList>
            <person name="Marchant D.B."/>
            <person name="Chen G."/>
            <person name="Jenkins J."/>
            <person name="Shu S."/>
            <person name="Leebens-Mack J."/>
            <person name="Grimwood J."/>
            <person name="Schmutz J."/>
            <person name="Soltis P."/>
            <person name="Soltis D."/>
            <person name="Chen Z.-H."/>
        </authorList>
    </citation>
    <scope>NUCLEOTIDE SEQUENCE</scope>
    <source>
        <strain evidence="9">Whitten #5841</strain>
        <tissue evidence="9">Leaf</tissue>
    </source>
</reference>
<dbReference type="Pfam" id="PF02492">
    <property type="entry name" value="cobW"/>
    <property type="match status" value="1"/>
</dbReference>
<sequence>MAAALKSSLQDIRSSILAKALLPYKPLAGFASKRTVLFSSAASFRSFYGSSPCGFLSMTAKIRSVTPVISRVCSRRPLSSVPRSAYQDPVSQCADNDNRIPVTVITGFLGSGKTTLLNYVLKANHGKRLAVIENEFGEVDIDGSLVAAQQAGQEDIMMLNNGCLCCTVRGDLVRMIIELVNTKRDLFDHILIETTGLANPAPIIETFYMEEELAPHVRLDGVLTLVDSKHAPQHLDEKKPAGVVNEAVQQIAYADRILLNKIDLVGEKDLEVLQGRIKSINEIARMKPSKYGEVDLDYVLGIGGFDLERIEKDIMGDKASKDSDHGHDHVCDSTCNHEAGHDHHHHHEKHGEHGEHGHQTHSKHHHHHHVHDSGVGSVSIVCEGTLDLDKINMWLGNLLSQNADDIYRCKGVLSVDGIEQRYVFQAVHALFEGGTDRDWGADEKRVNKLVFIGKKLEREALEKGFKECLLK</sequence>
<evidence type="ECO:0000256" key="1">
    <source>
        <dbReference type="ARBA" id="ARBA00022528"/>
    </source>
</evidence>
<keyword evidence="1" id="KW-0934">Plastid</keyword>
<proteinExistence type="inferred from homology"/>
<dbReference type="OrthoDB" id="258627at2759"/>
<dbReference type="CDD" id="cd03112">
    <property type="entry name" value="CobW-like"/>
    <property type="match status" value="1"/>
</dbReference>
<feature type="compositionally biased region" description="Basic residues" evidence="7">
    <location>
        <begin position="359"/>
        <end position="370"/>
    </location>
</feature>
<dbReference type="GO" id="GO:0016787">
    <property type="term" value="F:hydrolase activity"/>
    <property type="evidence" value="ECO:0007669"/>
    <property type="project" value="UniProtKB-KW"/>
</dbReference>
<dbReference type="Pfam" id="PF07683">
    <property type="entry name" value="CobW_C"/>
    <property type="match status" value="1"/>
</dbReference>